<sequence>MSIIRVSSGIIKLYLCPENVTTVLGNLQRIAIDTRETLVMGQDFRKFARSHLQTILPIEKGEDRISLRPCAVEIEANDLRFTRERFPSNPTNRAQDKRNDTDRNGFVFFRSVTSFVSVGKPSWGVN</sequence>
<dbReference type="EnsemblMetazoa" id="ASIC012812-RA">
    <property type="protein sequence ID" value="ASIC012812-PA"/>
    <property type="gene ID" value="ASIC012812"/>
</dbReference>
<dbReference type="VEuPathDB" id="VectorBase:ASIC012812"/>
<proteinExistence type="predicted"/>
<dbReference type="EMBL" id="KE525295">
    <property type="protein sequence ID" value="KFB44900.1"/>
    <property type="molecule type" value="Genomic_DNA"/>
</dbReference>
<keyword evidence="3" id="KW-1185">Reference proteome</keyword>
<reference evidence="1 3" key="1">
    <citation type="journal article" date="2014" name="BMC Genomics">
        <title>Genome sequence of Anopheles sinensis provides insight into genetics basis of mosquito competence for malaria parasites.</title>
        <authorList>
            <person name="Zhou D."/>
            <person name="Zhang D."/>
            <person name="Ding G."/>
            <person name="Shi L."/>
            <person name="Hou Q."/>
            <person name="Ye Y."/>
            <person name="Xu Y."/>
            <person name="Zhou H."/>
            <person name="Xiong C."/>
            <person name="Li S."/>
            <person name="Yu J."/>
            <person name="Hong S."/>
            <person name="Yu X."/>
            <person name="Zou P."/>
            <person name="Chen C."/>
            <person name="Chang X."/>
            <person name="Wang W."/>
            <person name="Lv Y."/>
            <person name="Sun Y."/>
            <person name="Ma L."/>
            <person name="Shen B."/>
            <person name="Zhu C."/>
        </authorList>
    </citation>
    <scope>NUCLEOTIDE SEQUENCE [LARGE SCALE GENOMIC DNA]</scope>
</reference>
<keyword evidence="1" id="KW-0418">Kinase</keyword>
<accession>A0A084W3V6</accession>
<gene>
    <name evidence="1" type="ORF">ZHAS_00012812</name>
</gene>
<evidence type="ECO:0000313" key="1">
    <source>
        <dbReference type="EMBL" id="KFB44900.1"/>
    </source>
</evidence>
<dbReference type="EMBL" id="ATLV01020161">
    <property type="status" value="NOT_ANNOTATED_CDS"/>
    <property type="molecule type" value="Genomic_DNA"/>
</dbReference>
<reference evidence="2" key="2">
    <citation type="submission" date="2020-05" db="UniProtKB">
        <authorList>
            <consortium name="EnsemblMetazoa"/>
        </authorList>
    </citation>
    <scope>IDENTIFICATION</scope>
</reference>
<name>A0A084W3V6_ANOSI</name>
<dbReference type="AlphaFoldDB" id="A0A084W3V6"/>
<keyword evidence="1" id="KW-0808">Transferase</keyword>
<protein>
    <submittedName>
        <fullName evidence="1 2">Bifunctional aspartokinase I/homoserine dehydrogenase I</fullName>
    </submittedName>
</protein>
<dbReference type="GO" id="GO:0016301">
    <property type="term" value="F:kinase activity"/>
    <property type="evidence" value="ECO:0007669"/>
    <property type="project" value="UniProtKB-KW"/>
</dbReference>
<evidence type="ECO:0000313" key="3">
    <source>
        <dbReference type="Proteomes" id="UP000030765"/>
    </source>
</evidence>
<organism evidence="1">
    <name type="scientific">Anopheles sinensis</name>
    <name type="common">Mosquito</name>
    <dbReference type="NCBI Taxonomy" id="74873"/>
    <lineage>
        <taxon>Eukaryota</taxon>
        <taxon>Metazoa</taxon>
        <taxon>Ecdysozoa</taxon>
        <taxon>Arthropoda</taxon>
        <taxon>Hexapoda</taxon>
        <taxon>Insecta</taxon>
        <taxon>Pterygota</taxon>
        <taxon>Neoptera</taxon>
        <taxon>Endopterygota</taxon>
        <taxon>Diptera</taxon>
        <taxon>Nematocera</taxon>
        <taxon>Culicoidea</taxon>
        <taxon>Culicidae</taxon>
        <taxon>Anophelinae</taxon>
        <taxon>Anopheles</taxon>
    </lineage>
</organism>
<dbReference type="Proteomes" id="UP000030765">
    <property type="component" value="Unassembled WGS sequence"/>
</dbReference>
<evidence type="ECO:0000313" key="2">
    <source>
        <dbReference type="EnsemblMetazoa" id="ASIC012812-PA"/>
    </source>
</evidence>